<comment type="caution">
    <text evidence="2">The sequence shown here is derived from an EMBL/GenBank/DDBJ whole genome shotgun (WGS) entry which is preliminary data.</text>
</comment>
<proteinExistence type="predicted"/>
<dbReference type="EMBL" id="AWUE01012905">
    <property type="protein sequence ID" value="OMP08091.1"/>
    <property type="molecule type" value="Genomic_DNA"/>
</dbReference>
<accession>A0A1R3KLZ2</accession>
<feature type="compositionally biased region" description="Basic and acidic residues" evidence="1">
    <location>
        <begin position="51"/>
        <end position="62"/>
    </location>
</feature>
<reference evidence="3" key="1">
    <citation type="submission" date="2013-09" db="EMBL/GenBank/DDBJ databases">
        <title>Corchorus olitorius genome sequencing.</title>
        <authorList>
            <person name="Alam M."/>
            <person name="Haque M.S."/>
            <person name="Islam M.S."/>
            <person name="Emdad E.M."/>
            <person name="Islam M.M."/>
            <person name="Ahmed B."/>
            <person name="Halim A."/>
            <person name="Hossen Q.M.M."/>
            <person name="Hossain M.Z."/>
            <person name="Ahmed R."/>
            <person name="Khan M.M."/>
            <person name="Islam R."/>
            <person name="Rashid M.M."/>
            <person name="Khan S.A."/>
            <person name="Rahman M.S."/>
            <person name="Alam M."/>
            <person name="Yahiya A.S."/>
            <person name="Khan M.S."/>
            <person name="Azam M.S."/>
            <person name="Haque T."/>
            <person name="Lashkar M.Z.H."/>
            <person name="Akhand A.I."/>
            <person name="Morshed G."/>
            <person name="Roy S."/>
            <person name="Uddin K.S."/>
            <person name="Rabeya T."/>
            <person name="Hossain A.S."/>
            <person name="Chowdhury A."/>
            <person name="Snigdha A.R."/>
            <person name="Mortoza M.S."/>
            <person name="Matin S.A."/>
            <person name="Hoque S.M.E."/>
            <person name="Islam M.K."/>
            <person name="Roy D.K."/>
            <person name="Haider R."/>
            <person name="Moosa M.M."/>
            <person name="Elias S.M."/>
            <person name="Hasan A.M."/>
            <person name="Jahan S."/>
            <person name="Shafiuddin M."/>
            <person name="Mahmood N."/>
            <person name="Shommy N.S."/>
        </authorList>
    </citation>
    <scope>NUCLEOTIDE SEQUENCE [LARGE SCALE GENOMIC DNA]</scope>
    <source>
        <strain evidence="3">cv. O-4</strain>
    </source>
</reference>
<dbReference type="AlphaFoldDB" id="A0A1R3KLZ2"/>
<protein>
    <submittedName>
        <fullName evidence="2">Uncharacterized protein</fullName>
    </submittedName>
</protein>
<name>A0A1R3KLZ2_9ROSI</name>
<keyword evidence="3" id="KW-1185">Reference proteome</keyword>
<gene>
    <name evidence="2" type="ORF">COLO4_06787</name>
</gene>
<evidence type="ECO:0000313" key="3">
    <source>
        <dbReference type="Proteomes" id="UP000187203"/>
    </source>
</evidence>
<dbReference type="Proteomes" id="UP000187203">
    <property type="component" value="Unassembled WGS sequence"/>
</dbReference>
<evidence type="ECO:0000256" key="1">
    <source>
        <dbReference type="SAM" id="MobiDB-lite"/>
    </source>
</evidence>
<sequence>MEMSGSHMGDIVHPSSSATPEVATVTPEVETNASHQSARAESGSMASSSNSREKNWVKKDNNDVDGAFSATTQVSSKYLKGADCISIKAVKAHASKVGLGPASGFRRKQFQEKNDMQLKTTSLHFLT</sequence>
<organism evidence="2 3">
    <name type="scientific">Corchorus olitorius</name>
    <dbReference type="NCBI Taxonomy" id="93759"/>
    <lineage>
        <taxon>Eukaryota</taxon>
        <taxon>Viridiplantae</taxon>
        <taxon>Streptophyta</taxon>
        <taxon>Embryophyta</taxon>
        <taxon>Tracheophyta</taxon>
        <taxon>Spermatophyta</taxon>
        <taxon>Magnoliopsida</taxon>
        <taxon>eudicotyledons</taxon>
        <taxon>Gunneridae</taxon>
        <taxon>Pentapetalae</taxon>
        <taxon>rosids</taxon>
        <taxon>malvids</taxon>
        <taxon>Malvales</taxon>
        <taxon>Malvaceae</taxon>
        <taxon>Grewioideae</taxon>
        <taxon>Apeibeae</taxon>
        <taxon>Corchorus</taxon>
    </lineage>
</organism>
<evidence type="ECO:0000313" key="2">
    <source>
        <dbReference type="EMBL" id="OMP08091.1"/>
    </source>
</evidence>
<feature type="region of interest" description="Disordered" evidence="1">
    <location>
        <begin position="1"/>
        <end position="64"/>
    </location>
</feature>
<feature type="compositionally biased region" description="Low complexity" evidence="1">
    <location>
        <begin position="37"/>
        <end position="50"/>
    </location>
</feature>